<dbReference type="SMART" id="SM00089">
    <property type="entry name" value="PKD"/>
    <property type="match status" value="1"/>
</dbReference>
<comment type="caution">
    <text evidence="3">The sequence shown here is derived from an EMBL/GenBank/DDBJ whole genome shotgun (WGS) entry which is preliminary data.</text>
</comment>
<dbReference type="Pfam" id="PF00801">
    <property type="entry name" value="PKD"/>
    <property type="match status" value="1"/>
</dbReference>
<feature type="compositionally biased region" description="Pro residues" evidence="1">
    <location>
        <begin position="357"/>
        <end position="369"/>
    </location>
</feature>
<dbReference type="Proteomes" id="UP000268313">
    <property type="component" value="Unassembled WGS sequence"/>
</dbReference>
<sequence length="369" mass="39729">MAPEPVAPGPVLPGQSQTPPPERIPPAATGEALSSALNEERVVLASSAVIEGIDTDRPWVCTGEAMTLSARVAGTPEPDAVMRWVWPGAETGAELHPGARLPWRAPATPGRYFVRFQLCKDLGGRRVGVLAERVAAIDVRACGQDEGQARALRIEATQQGPSAFAFRAVSPHPATTYAWDFGDGSSAATTEPTATHAYALPSPGEPDVRVLTVRLSARGDGGERTATAFVQLRGPPPSDTPPRARLQMERVVARTADEGWRSKVQVDVPEGSAVTWERVERLTVSWDDQVDVQTHPWRELITVEEDLGRGGFRGHVTVRLSDVRPEVKQISDVLHGRDTTGEEVSLSWSAFKAEPARPSPLPAERPPAK</sequence>
<feature type="domain" description="PKD" evidence="2">
    <location>
        <begin position="173"/>
        <end position="201"/>
    </location>
</feature>
<dbReference type="InterPro" id="IPR022409">
    <property type="entry name" value="PKD/Chitinase_dom"/>
</dbReference>
<dbReference type="CDD" id="cd00146">
    <property type="entry name" value="PKD"/>
    <property type="match status" value="1"/>
</dbReference>
<evidence type="ECO:0000313" key="4">
    <source>
        <dbReference type="Proteomes" id="UP000268313"/>
    </source>
</evidence>
<dbReference type="InterPro" id="IPR035986">
    <property type="entry name" value="PKD_dom_sf"/>
</dbReference>
<organism evidence="3 4">
    <name type="scientific">Corallococcus carmarthensis</name>
    <dbReference type="NCBI Taxonomy" id="2316728"/>
    <lineage>
        <taxon>Bacteria</taxon>
        <taxon>Pseudomonadati</taxon>
        <taxon>Myxococcota</taxon>
        <taxon>Myxococcia</taxon>
        <taxon>Myxococcales</taxon>
        <taxon>Cystobacterineae</taxon>
        <taxon>Myxococcaceae</taxon>
        <taxon>Corallococcus</taxon>
    </lineage>
</organism>
<reference evidence="4" key="1">
    <citation type="submission" date="2018-09" db="EMBL/GenBank/DDBJ databases">
        <authorList>
            <person name="Livingstone P.G."/>
            <person name="Whitworth D.E."/>
        </authorList>
    </citation>
    <scope>NUCLEOTIDE SEQUENCE [LARGE SCALE GENOMIC DNA]</scope>
    <source>
        <strain evidence="4">CA043D</strain>
    </source>
</reference>
<dbReference type="InterPro" id="IPR000601">
    <property type="entry name" value="PKD_dom"/>
</dbReference>
<feature type="compositionally biased region" description="Pro residues" evidence="1">
    <location>
        <begin position="1"/>
        <end position="11"/>
    </location>
</feature>
<dbReference type="AlphaFoldDB" id="A0A3A8KE74"/>
<evidence type="ECO:0000259" key="2">
    <source>
        <dbReference type="PROSITE" id="PS50093"/>
    </source>
</evidence>
<dbReference type="Gene3D" id="2.60.40.10">
    <property type="entry name" value="Immunoglobulins"/>
    <property type="match status" value="1"/>
</dbReference>
<dbReference type="PROSITE" id="PS50093">
    <property type="entry name" value="PKD"/>
    <property type="match status" value="1"/>
</dbReference>
<proteinExistence type="predicted"/>
<protein>
    <submittedName>
        <fullName evidence="3">PKD domain-containing protein</fullName>
    </submittedName>
</protein>
<evidence type="ECO:0000256" key="1">
    <source>
        <dbReference type="SAM" id="MobiDB-lite"/>
    </source>
</evidence>
<dbReference type="EMBL" id="RAWE01000015">
    <property type="protein sequence ID" value="RKH05846.1"/>
    <property type="molecule type" value="Genomic_DNA"/>
</dbReference>
<dbReference type="InterPro" id="IPR013783">
    <property type="entry name" value="Ig-like_fold"/>
</dbReference>
<dbReference type="SUPFAM" id="SSF49299">
    <property type="entry name" value="PKD domain"/>
    <property type="match status" value="1"/>
</dbReference>
<gene>
    <name evidence="3" type="ORF">D7X32_07070</name>
</gene>
<dbReference type="RefSeq" id="WP_120601735.1">
    <property type="nucleotide sequence ID" value="NZ_RAWE01000015.1"/>
</dbReference>
<keyword evidence="4" id="KW-1185">Reference proteome</keyword>
<accession>A0A3A8KE74</accession>
<feature type="region of interest" description="Disordered" evidence="1">
    <location>
        <begin position="1"/>
        <end position="29"/>
    </location>
</feature>
<dbReference type="OrthoDB" id="5520307at2"/>
<evidence type="ECO:0000313" key="3">
    <source>
        <dbReference type="EMBL" id="RKH05846.1"/>
    </source>
</evidence>
<name>A0A3A8KE74_9BACT</name>
<feature type="region of interest" description="Disordered" evidence="1">
    <location>
        <begin position="345"/>
        <end position="369"/>
    </location>
</feature>